<dbReference type="CDD" id="cd16331">
    <property type="entry name" value="YjgA-like"/>
    <property type="match status" value="1"/>
</dbReference>
<evidence type="ECO:0000256" key="2">
    <source>
        <dbReference type="ARBA" id="ARBA00022517"/>
    </source>
</evidence>
<gene>
    <name evidence="5" type="primary">darP</name>
    <name evidence="7" type="ORF">HF682_09195</name>
</gene>
<dbReference type="NCBIfam" id="NF003593">
    <property type="entry name" value="PRK05255.1-1"/>
    <property type="match status" value="1"/>
</dbReference>
<comment type="subcellular location">
    <subcellularLocation>
        <location evidence="5">Cytoplasm</location>
    </subcellularLocation>
    <text evidence="5">Associates with late stage pre-50S ribosomal subunits.</text>
</comment>
<reference evidence="7 8" key="1">
    <citation type="submission" date="2020-04" db="EMBL/GenBank/DDBJ databases">
        <title>Draft genome of Leeia sp. IMCC25680.</title>
        <authorList>
            <person name="Song J."/>
            <person name="Cho J.-C."/>
        </authorList>
    </citation>
    <scope>NUCLEOTIDE SEQUENCE [LARGE SCALE GENOMIC DNA]</scope>
    <source>
        <strain evidence="7 8">IMCC25680</strain>
    </source>
</reference>
<comment type="caution">
    <text evidence="7">The sequence shown here is derived from an EMBL/GenBank/DDBJ whole genome shotgun (WGS) entry which is preliminary data.</text>
</comment>
<dbReference type="PIRSF" id="PIRSF016183">
    <property type="entry name" value="UCP016183"/>
    <property type="match status" value="1"/>
</dbReference>
<feature type="region of interest" description="Disordered" evidence="6">
    <location>
        <begin position="1"/>
        <end position="24"/>
    </location>
</feature>
<evidence type="ECO:0000256" key="3">
    <source>
        <dbReference type="ARBA" id="ARBA00022730"/>
    </source>
</evidence>
<dbReference type="PANTHER" id="PTHR38101">
    <property type="entry name" value="UPF0307 PROTEIN YJGA"/>
    <property type="match status" value="1"/>
</dbReference>
<accession>A0A847SHE4</accession>
<evidence type="ECO:0000313" key="7">
    <source>
        <dbReference type="EMBL" id="NLR75332.1"/>
    </source>
</evidence>
<evidence type="ECO:0000313" key="8">
    <source>
        <dbReference type="Proteomes" id="UP000587991"/>
    </source>
</evidence>
<dbReference type="Pfam" id="PF04751">
    <property type="entry name" value="DarP"/>
    <property type="match status" value="1"/>
</dbReference>
<keyword evidence="1 5" id="KW-0963">Cytoplasm</keyword>
<comment type="function">
    <text evidence="5">Member of a network of 50S ribosomal subunit biogenesis factors which assembles along the 30S-50S interface, preventing incorrect 23S rRNA structures from forming. Promotes peptidyl transferase center (PTC) maturation.</text>
</comment>
<evidence type="ECO:0000256" key="5">
    <source>
        <dbReference type="HAMAP-Rule" id="MF_00765"/>
    </source>
</evidence>
<dbReference type="InterPro" id="IPR006839">
    <property type="entry name" value="DarP"/>
</dbReference>
<dbReference type="PANTHER" id="PTHR38101:SF1">
    <property type="entry name" value="UPF0307 PROTEIN YJGA"/>
    <property type="match status" value="1"/>
</dbReference>
<dbReference type="GO" id="GO:0019843">
    <property type="term" value="F:rRNA binding"/>
    <property type="evidence" value="ECO:0007669"/>
    <property type="project" value="UniProtKB-UniRule"/>
</dbReference>
<dbReference type="AlphaFoldDB" id="A0A847SHE4"/>
<keyword evidence="3 5" id="KW-0699">rRNA-binding</keyword>
<dbReference type="GO" id="GO:0005829">
    <property type="term" value="C:cytosol"/>
    <property type="evidence" value="ECO:0007669"/>
    <property type="project" value="TreeGrafter"/>
</dbReference>
<name>A0A847SHE4_9NEIS</name>
<proteinExistence type="inferred from homology"/>
<dbReference type="HAMAP" id="MF_00765">
    <property type="entry name" value="DarP"/>
    <property type="match status" value="1"/>
</dbReference>
<dbReference type="RefSeq" id="WP_168877008.1">
    <property type="nucleotide sequence ID" value="NZ_JABAIM010000002.1"/>
</dbReference>
<evidence type="ECO:0000256" key="1">
    <source>
        <dbReference type="ARBA" id="ARBA00022490"/>
    </source>
</evidence>
<evidence type="ECO:0000256" key="4">
    <source>
        <dbReference type="ARBA" id="ARBA00022884"/>
    </source>
</evidence>
<keyword evidence="2 5" id="KW-0690">Ribosome biogenesis</keyword>
<dbReference type="InterPro" id="IPR023153">
    <property type="entry name" value="DarP_sf"/>
</dbReference>
<organism evidence="7 8">
    <name type="scientific">Leeia aquatica</name>
    <dbReference type="NCBI Taxonomy" id="2725557"/>
    <lineage>
        <taxon>Bacteria</taxon>
        <taxon>Pseudomonadati</taxon>
        <taxon>Pseudomonadota</taxon>
        <taxon>Betaproteobacteria</taxon>
        <taxon>Neisseriales</taxon>
        <taxon>Leeiaceae</taxon>
        <taxon>Leeia</taxon>
    </lineage>
</organism>
<sequence>MMNHDDDVYDDDRPSKSQRKRDMHHMQDLGEALLKLRPDQWASLDLPERLQDALREAKRLTAHGAIRRQLQFIGKLMRDVEPEPIQRYLDALGNASVEHTAWLHRMERWRDRLLEEHDALTELAEQYPAADLQVMRQLIRNAHREREQNKPPKAYRELFQQLKQLEQEPGIPHHDAAEEDDDA</sequence>
<evidence type="ECO:0000256" key="6">
    <source>
        <dbReference type="SAM" id="MobiDB-lite"/>
    </source>
</evidence>
<dbReference type="GO" id="GO:1902626">
    <property type="term" value="P:assembly of large subunit precursor of preribosome"/>
    <property type="evidence" value="ECO:0007669"/>
    <property type="project" value="UniProtKB-UniRule"/>
</dbReference>
<keyword evidence="8" id="KW-1185">Reference proteome</keyword>
<dbReference type="SUPFAM" id="SSF158710">
    <property type="entry name" value="PSPTO4464-like"/>
    <property type="match status" value="1"/>
</dbReference>
<dbReference type="Proteomes" id="UP000587991">
    <property type="component" value="Unassembled WGS sequence"/>
</dbReference>
<dbReference type="Gene3D" id="1.10.60.30">
    <property type="entry name" value="PSPTO4464-like domains"/>
    <property type="match status" value="2"/>
</dbReference>
<dbReference type="EMBL" id="JABAIM010000002">
    <property type="protein sequence ID" value="NLR75332.1"/>
    <property type="molecule type" value="Genomic_DNA"/>
</dbReference>
<feature type="region of interest" description="Disordered" evidence="6">
    <location>
        <begin position="162"/>
        <end position="183"/>
    </location>
</feature>
<comment type="similarity">
    <text evidence="5">Belongs to the DarP family.</text>
</comment>
<protein>
    <recommendedName>
        <fullName evidence="5">Dual-action ribosomal maturation protein DarP</fullName>
    </recommendedName>
    <alternativeName>
        <fullName evidence="5">Large ribosomal subunit assembly factor DarP</fullName>
    </alternativeName>
</protein>
<dbReference type="GO" id="GO:0043022">
    <property type="term" value="F:ribosome binding"/>
    <property type="evidence" value="ECO:0007669"/>
    <property type="project" value="UniProtKB-UniRule"/>
</dbReference>
<keyword evidence="4 5" id="KW-0694">RNA-binding</keyword>
<feature type="compositionally biased region" description="Basic and acidic residues" evidence="6">
    <location>
        <begin position="1"/>
        <end position="15"/>
    </location>
</feature>